<accession>A0AAQ4EVT5</accession>
<evidence type="ECO:0000256" key="1">
    <source>
        <dbReference type="SAM" id="MobiDB-lite"/>
    </source>
</evidence>
<proteinExistence type="predicted"/>
<comment type="caution">
    <text evidence="2">The sequence shown here is derived from an EMBL/GenBank/DDBJ whole genome shotgun (WGS) entry which is preliminary data.</text>
</comment>
<reference evidence="2 3" key="1">
    <citation type="journal article" date="2023" name="Arcadia Sci">
        <title>De novo assembly of a long-read Amblyomma americanum tick genome.</title>
        <authorList>
            <person name="Chou S."/>
            <person name="Poskanzer K.E."/>
            <person name="Rollins M."/>
            <person name="Thuy-Boun P.S."/>
        </authorList>
    </citation>
    <scope>NUCLEOTIDE SEQUENCE [LARGE SCALE GENOMIC DNA]</scope>
    <source>
        <strain evidence="2">F_SG_1</strain>
        <tissue evidence="2">Salivary glands</tissue>
    </source>
</reference>
<feature type="compositionally biased region" description="Polar residues" evidence="1">
    <location>
        <begin position="1"/>
        <end position="21"/>
    </location>
</feature>
<evidence type="ECO:0000313" key="2">
    <source>
        <dbReference type="EMBL" id="KAK8778698.1"/>
    </source>
</evidence>
<gene>
    <name evidence="2" type="ORF">V5799_019962</name>
</gene>
<organism evidence="2 3">
    <name type="scientific">Amblyomma americanum</name>
    <name type="common">Lone star tick</name>
    <dbReference type="NCBI Taxonomy" id="6943"/>
    <lineage>
        <taxon>Eukaryota</taxon>
        <taxon>Metazoa</taxon>
        <taxon>Ecdysozoa</taxon>
        <taxon>Arthropoda</taxon>
        <taxon>Chelicerata</taxon>
        <taxon>Arachnida</taxon>
        <taxon>Acari</taxon>
        <taxon>Parasitiformes</taxon>
        <taxon>Ixodida</taxon>
        <taxon>Ixodoidea</taxon>
        <taxon>Ixodidae</taxon>
        <taxon>Amblyomminae</taxon>
        <taxon>Amblyomma</taxon>
    </lineage>
</organism>
<sequence length="85" mass="9447">MSQFGGSTRCQDAGASGTQGPETVVMELASPPQEHSRYFWEFDADSGQSDHTAPRKLHSVPVRKLHNVPLRHRFAASLELLHHGR</sequence>
<dbReference type="Proteomes" id="UP001321473">
    <property type="component" value="Unassembled WGS sequence"/>
</dbReference>
<dbReference type="EMBL" id="JARKHS020010470">
    <property type="protein sequence ID" value="KAK8778698.1"/>
    <property type="molecule type" value="Genomic_DNA"/>
</dbReference>
<protein>
    <submittedName>
        <fullName evidence="2">Uncharacterized protein</fullName>
    </submittedName>
</protein>
<evidence type="ECO:0000313" key="3">
    <source>
        <dbReference type="Proteomes" id="UP001321473"/>
    </source>
</evidence>
<feature type="region of interest" description="Disordered" evidence="1">
    <location>
        <begin position="1"/>
        <end position="22"/>
    </location>
</feature>
<name>A0AAQ4EVT5_AMBAM</name>
<dbReference type="AlphaFoldDB" id="A0AAQ4EVT5"/>
<keyword evidence="3" id="KW-1185">Reference proteome</keyword>